<dbReference type="EMBL" id="JACDTQ010002243">
    <property type="protein sequence ID" value="KAF5919539.1"/>
    <property type="molecule type" value="Genomic_DNA"/>
</dbReference>
<feature type="region of interest" description="Disordered" evidence="1">
    <location>
        <begin position="1"/>
        <end position="37"/>
    </location>
</feature>
<evidence type="ECO:0000313" key="2">
    <source>
        <dbReference type="EMBL" id="KAF5919539.1"/>
    </source>
</evidence>
<feature type="compositionally biased region" description="Basic and acidic residues" evidence="1">
    <location>
        <begin position="149"/>
        <end position="164"/>
    </location>
</feature>
<evidence type="ECO:0000313" key="3">
    <source>
        <dbReference type="Proteomes" id="UP000551758"/>
    </source>
</evidence>
<accession>A0A7J7EUT4</accession>
<protein>
    <submittedName>
        <fullName evidence="2">Uncharacterized protein</fullName>
    </submittedName>
</protein>
<gene>
    <name evidence="2" type="ORF">HPG69_000138</name>
</gene>
<keyword evidence="3" id="KW-1185">Reference proteome</keyword>
<comment type="caution">
    <text evidence="2">The sequence shown here is derived from an EMBL/GenBank/DDBJ whole genome shotgun (WGS) entry which is preliminary data.</text>
</comment>
<organism evidence="2 3">
    <name type="scientific">Diceros bicornis minor</name>
    <name type="common">South-central black rhinoceros</name>
    <dbReference type="NCBI Taxonomy" id="77932"/>
    <lineage>
        <taxon>Eukaryota</taxon>
        <taxon>Metazoa</taxon>
        <taxon>Chordata</taxon>
        <taxon>Craniata</taxon>
        <taxon>Vertebrata</taxon>
        <taxon>Euteleostomi</taxon>
        <taxon>Mammalia</taxon>
        <taxon>Eutheria</taxon>
        <taxon>Laurasiatheria</taxon>
        <taxon>Perissodactyla</taxon>
        <taxon>Rhinocerotidae</taxon>
        <taxon>Diceros</taxon>
    </lineage>
</organism>
<dbReference type="AlphaFoldDB" id="A0A7J7EUT4"/>
<proteinExistence type="predicted"/>
<feature type="compositionally biased region" description="Basic and acidic residues" evidence="1">
    <location>
        <begin position="8"/>
        <end position="21"/>
    </location>
</feature>
<reference evidence="2 3" key="1">
    <citation type="journal article" date="2020" name="Mol. Biol. Evol.">
        <title>Interspecific Gene Flow and the Evolution of Specialization in Black and White Rhinoceros.</title>
        <authorList>
            <person name="Moodley Y."/>
            <person name="Westbury M.V."/>
            <person name="Russo I.M."/>
            <person name="Gopalakrishnan S."/>
            <person name="Rakotoarivelo A."/>
            <person name="Olsen R.A."/>
            <person name="Prost S."/>
            <person name="Tunstall T."/>
            <person name="Ryder O.A."/>
            <person name="Dalen L."/>
            <person name="Bruford M.W."/>
        </authorList>
    </citation>
    <scope>NUCLEOTIDE SEQUENCE [LARGE SCALE GENOMIC DNA]</scope>
    <source>
        <strain evidence="2">SBR-YM</strain>
        <tissue evidence="2">Skin</tissue>
    </source>
</reference>
<dbReference type="Proteomes" id="UP000551758">
    <property type="component" value="Unassembled WGS sequence"/>
</dbReference>
<feature type="compositionally biased region" description="Low complexity" evidence="1">
    <location>
        <begin position="83"/>
        <end position="98"/>
    </location>
</feature>
<sequence>MGAGAQSLRREENDEREESRGCEGANRGPASGERSSAAEVPILWRPVGLSAPPGPAAPFFILPSGSLTTELLAPARRPAPFCTSRTLRATNSNSSSRALRARTSPRAKAGWTNRSPAAPDVQAGGRGKGMRVGRYSVAMTTASGWAGRGDIRPEGETPREKTPW</sequence>
<feature type="region of interest" description="Disordered" evidence="1">
    <location>
        <begin position="82"/>
        <end position="129"/>
    </location>
</feature>
<evidence type="ECO:0000256" key="1">
    <source>
        <dbReference type="SAM" id="MobiDB-lite"/>
    </source>
</evidence>
<feature type="region of interest" description="Disordered" evidence="1">
    <location>
        <begin position="145"/>
        <end position="164"/>
    </location>
</feature>
<name>A0A7J7EUT4_DICBM</name>